<evidence type="ECO:0000313" key="7">
    <source>
        <dbReference type="EMBL" id="HGB25597.1"/>
    </source>
</evidence>
<dbReference type="GO" id="GO:0008175">
    <property type="term" value="F:tRNA methyltransferase activity"/>
    <property type="evidence" value="ECO:0007669"/>
    <property type="project" value="TreeGrafter"/>
</dbReference>
<dbReference type="InterPro" id="IPR056743">
    <property type="entry name" value="TRM5-TYW2-like_MTfase"/>
</dbReference>
<evidence type="ECO:0000256" key="4">
    <source>
        <dbReference type="ARBA" id="ARBA00022691"/>
    </source>
</evidence>
<evidence type="ECO:0000256" key="2">
    <source>
        <dbReference type="ARBA" id="ARBA00022603"/>
    </source>
</evidence>
<dbReference type="PANTHER" id="PTHR23245">
    <property type="entry name" value="TRNA METHYLTRANSFERASE"/>
    <property type="match status" value="1"/>
</dbReference>
<dbReference type="Gene3D" id="3.30.300.110">
    <property type="entry name" value="Met-10+ protein-like domains"/>
    <property type="match status" value="1"/>
</dbReference>
<evidence type="ECO:0000259" key="6">
    <source>
        <dbReference type="PROSITE" id="PS51684"/>
    </source>
</evidence>
<keyword evidence="5" id="KW-0819">tRNA processing</keyword>
<dbReference type="Gene3D" id="3.40.50.150">
    <property type="entry name" value="Vaccinia Virus protein VP39"/>
    <property type="match status" value="1"/>
</dbReference>
<proteinExistence type="predicted"/>
<dbReference type="InterPro" id="IPR056744">
    <property type="entry name" value="TRM5/TYW2-like_N"/>
</dbReference>
<dbReference type="InterPro" id="IPR030382">
    <property type="entry name" value="MeTrfase_TRM5/TYW2"/>
</dbReference>
<gene>
    <name evidence="7" type="ORF">ENV88_06195</name>
</gene>
<protein>
    <submittedName>
        <fullName evidence="7">Class I SAM-dependent methyltransferase family protein</fullName>
    </submittedName>
</protein>
<comment type="caution">
    <text evidence="7">The sequence shown here is derived from an EMBL/GenBank/DDBJ whole genome shotgun (WGS) entry which is preliminary data.</text>
</comment>
<dbReference type="AlphaFoldDB" id="A0A7C3SPC5"/>
<name>A0A7C3SPC5_THEPE</name>
<keyword evidence="2 7" id="KW-0489">Methyltransferase</keyword>
<dbReference type="PANTHER" id="PTHR23245:SF36">
    <property type="entry name" value="TRNA (GUANINE(37)-N1)-METHYLTRANSFERASE"/>
    <property type="match status" value="1"/>
</dbReference>
<dbReference type="Pfam" id="PF02475">
    <property type="entry name" value="TRM5-TYW2_MTfase"/>
    <property type="match status" value="1"/>
</dbReference>
<keyword evidence="3 7" id="KW-0808">Transferase</keyword>
<dbReference type="GO" id="GO:0002939">
    <property type="term" value="P:tRNA N1-guanine methylation"/>
    <property type="evidence" value="ECO:0007669"/>
    <property type="project" value="TreeGrafter"/>
</dbReference>
<reference evidence="7" key="1">
    <citation type="journal article" date="2020" name="mSystems">
        <title>Genome- and Community-Level Interaction Insights into Carbon Utilization and Element Cycling Functions of Hydrothermarchaeota in Hydrothermal Sediment.</title>
        <authorList>
            <person name="Zhou Z."/>
            <person name="Liu Y."/>
            <person name="Xu W."/>
            <person name="Pan J."/>
            <person name="Luo Z.H."/>
            <person name="Li M."/>
        </authorList>
    </citation>
    <scope>NUCLEOTIDE SEQUENCE [LARGE SCALE GENOMIC DNA]</scope>
    <source>
        <strain evidence="7">SpSt-8</strain>
    </source>
</reference>
<keyword evidence="4" id="KW-0949">S-adenosyl-L-methionine</keyword>
<evidence type="ECO:0000256" key="1">
    <source>
        <dbReference type="ARBA" id="ARBA00022490"/>
    </source>
</evidence>
<dbReference type="EMBL" id="DTIB01000104">
    <property type="protein sequence ID" value="HGB25597.1"/>
    <property type="molecule type" value="Genomic_DNA"/>
</dbReference>
<accession>A0A7C3SPC5</accession>
<evidence type="ECO:0000256" key="5">
    <source>
        <dbReference type="ARBA" id="ARBA00022694"/>
    </source>
</evidence>
<dbReference type="Pfam" id="PF25133">
    <property type="entry name" value="TYW2_N_2"/>
    <property type="match status" value="1"/>
</dbReference>
<sequence length="286" mass="31843">MRLRDALKGKIPEELLPLLPSSFDIVGSRGRAVAILELEEPLLPYAKVIAEELMKIHKSVVAVYRKLGGRSGEFRLRELEHVAGEPVTEVVHKEHGYLLKLDVTKVYFSPREATERQRVASKVAPGERVMVMFAGVGPFAIAIAKAQPLVERVIAIEINPVAYSYMVENIKLNKLEGKIIPVLGDVREKAPEFYGCCTRVVMPLPRGAYAFLNHAVKCLSGSGVIHFYYWGAEEEAFQRGFELVQRAAGQQGCSAKLLDARVVSPYAPRIYKVAIDALVVCERQER</sequence>
<dbReference type="GO" id="GO:0005737">
    <property type="term" value="C:cytoplasm"/>
    <property type="evidence" value="ECO:0007669"/>
    <property type="project" value="TreeGrafter"/>
</dbReference>
<dbReference type="InterPro" id="IPR029063">
    <property type="entry name" value="SAM-dependent_MTases_sf"/>
</dbReference>
<dbReference type="CDD" id="cd02440">
    <property type="entry name" value="AdoMet_MTases"/>
    <property type="match status" value="1"/>
</dbReference>
<keyword evidence="1" id="KW-0963">Cytoplasm</keyword>
<feature type="domain" description="SAM-dependent methyltransferase TRM5/TYW2-type" evidence="6">
    <location>
        <begin position="23"/>
        <end position="281"/>
    </location>
</feature>
<dbReference type="PROSITE" id="PS51684">
    <property type="entry name" value="SAM_MT_TRM5_TYW2"/>
    <property type="match status" value="1"/>
</dbReference>
<evidence type="ECO:0000256" key="3">
    <source>
        <dbReference type="ARBA" id="ARBA00022679"/>
    </source>
</evidence>
<dbReference type="SUPFAM" id="SSF53335">
    <property type="entry name" value="S-adenosyl-L-methionine-dependent methyltransferases"/>
    <property type="match status" value="1"/>
</dbReference>
<organism evidence="7">
    <name type="scientific">Thermofilum pendens</name>
    <dbReference type="NCBI Taxonomy" id="2269"/>
    <lineage>
        <taxon>Archaea</taxon>
        <taxon>Thermoproteota</taxon>
        <taxon>Thermoprotei</taxon>
        <taxon>Thermofilales</taxon>
        <taxon>Thermofilaceae</taxon>
        <taxon>Thermofilum</taxon>
    </lineage>
</organism>